<accession>A0A4Y7QDS6</accession>
<organism evidence="2 3">
    <name type="scientific">Rickenella mellea</name>
    <dbReference type="NCBI Taxonomy" id="50990"/>
    <lineage>
        <taxon>Eukaryota</taxon>
        <taxon>Fungi</taxon>
        <taxon>Dikarya</taxon>
        <taxon>Basidiomycota</taxon>
        <taxon>Agaricomycotina</taxon>
        <taxon>Agaricomycetes</taxon>
        <taxon>Hymenochaetales</taxon>
        <taxon>Rickenellaceae</taxon>
        <taxon>Rickenella</taxon>
    </lineage>
</organism>
<proteinExistence type="predicted"/>
<name>A0A4Y7QDS6_9AGAM</name>
<reference evidence="2 3" key="1">
    <citation type="submission" date="2018-06" db="EMBL/GenBank/DDBJ databases">
        <title>A transcriptomic atlas of mushroom development highlights an independent origin of complex multicellularity.</title>
        <authorList>
            <consortium name="DOE Joint Genome Institute"/>
            <person name="Krizsan K."/>
            <person name="Almasi E."/>
            <person name="Merenyi Z."/>
            <person name="Sahu N."/>
            <person name="Viragh M."/>
            <person name="Koszo T."/>
            <person name="Mondo S."/>
            <person name="Kiss B."/>
            <person name="Balint B."/>
            <person name="Kues U."/>
            <person name="Barry K."/>
            <person name="Hegedus J.C."/>
            <person name="Henrissat B."/>
            <person name="Johnson J."/>
            <person name="Lipzen A."/>
            <person name="Ohm R."/>
            <person name="Nagy I."/>
            <person name="Pangilinan J."/>
            <person name="Yan J."/>
            <person name="Xiong Y."/>
            <person name="Grigoriev I.V."/>
            <person name="Hibbett D.S."/>
            <person name="Nagy L.G."/>
        </authorList>
    </citation>
    <scope>NUCLEOTIDE SEQUENCE [LARGE SCALE GENOMIC DNA]</scope>
    <source>
        <strain evidence="2 3">SZMC22713</strain>
    </source>
</reference>
<dbReference type="AlphaFoldDB" id="A0A4Y7QDS6"/>
<feature type="compositionally biased region" description="Polar residues" evidence="1">
    <location>
        <begin position="31"/>
        <end position="41"/>
    </location>
</feature>
<protein>
    <submittedName>
        <fullName evidence="2">Uncharacterized protein</fullName>
    </submittedName>
</protein>
<dbReference type="Proteomes" id="UP000294933">
    <property type="component" value="Unassembled WGS sequence"/>
</dbReference>
<evidence type="ECO:0000256" key="1">
    <source>
        <dbReference type="SAM" id="MobiDB-lite"/>
    </source>
</evidence>
<feature type="region of interest" description="Disordered" evidence="1">
    <location>
        <begin position="31"/>
        <end position="67"/>
    </location>
</feature>
<gene>
    <name evidence="2" type="ORF">BD410DRAFT_785336</name>
</gene>
<feature type="compositionally biased region" description="Polar residues" evidence="1">
    <location>
        <begin position="49"/>
        <end position="67"/>
    </location>
</feature>
<dbReference type="VEuPathDB" id="FungiDB:BD410DRAFT_785336"/>
<dbReference type="EMBL" id="ML170164">
    <property type="protein sequence ID" value="TDL25401.1"/>
    <property type="molecule type" value="Genomic_DNA"/>
</dbReference>
<keyword evidence="3" id="KW-1185">Reference proteome</keyword>
<evidence type="ECO:0000313" key="3">
    <source>
        <dbReference type="Proteomes" id="UP000294933"/>
    </source>
</evidence>
<evidence type="ECO:0000313" key="2">
    <source>
        <dbReference type="EMBL" id="TDL25401.1"/>
    </source>
</evidence>
<sequence>MHPSVSFCCGSKNTGAGDEWHQSYNKSANSTQFISRSSQQADPPVYPTTGISVSSAPQSVEWSETPQTSNPYALIAIPLTPSTRQVCEFHWT</sequence>